<dbReference type="EMBL" id="MN739028">
    <property type="protein sequence ID" value="QHT35965.1"/>
    <property type="molecule type" value="Genomic_DNA"/>
</dbReference>
<evidence type="ECO:0008006" key="2">
    <source>
        <dbReference type="Google" id="ProtNLM"/>
    </source>
</evidence>
<reference evidence="1" key="1">
    <citation type="journal article" date="2020" name="Nature">
        <title>Giant virus diversity and host interactions through global metagenomics.</title>
        <authorList>
            <person name="Schulz F."/>
            <person name="Roux S."/>
            <person name="Paez-Espino D."/>
            <person name="Jungbluth S."/>
            <person name="Walsh D.A."/>
            <person name="Denef V.J."/>
            <person name="McMahon K.D."/>
            <person name="Konstantinidis K.T."/>
            <person name="Eloe-Fadrosh E.A."/>
            <person name="Kyrpides N.C."/>
            <person name="Woyke T."/>
        </authorList>
    </citation>
    <scope>NUCLEOTIDE SEQUENCE</scope>
    <source>
        <strain evidence="1">GVMAG-M-3300009182-46</strain>
    </source>
</reference>
<dbReference type="GO" id="GO:0000009">
    <property type="term" value="F:alpha-1,6-mannosyltransferase activity"/>
    <property type="evidence" value="ECO:0007669"/>
    <property type="project" value="InterPro"/>
</dbReference>
<dbReference type="InterPro" id="IPR039367">
    <property type="entry name" value="Och1-like"/>
</dbReference>
<evidence type="ECO:0000313" key="1">
    <source>
        <dbReference type="EMBL" id="QHT35965.1"/>
    </source>
</evidence>
<dbReference type="AlphaFoldDB" id="A0A6C0F9X1"/>
<dbReference type="GO" id="GO:0006487">
    <property type="term" value="P:protein N-linked glycosylation"/>
    <property type="evidence" value="ECO:0007669"/>
    <property type="project" value="TreeGrafter"/>
</dbReference>
<proteinExistence type="predicted"/>
<dbReference type="PANTHER" id="PTHR31834:SF1">
    <property type="entry name" value="INITIATION-SPECIFIC ALPHA-1,6-MANNOSYLTRANSFERASE"/>
    <property type="match status" value="1"/>
</dbReference>
<dbReference type="SUPFAM" id="SSF53448">
    <property type="entry name" value="Nucleotide-diphospho-sugar transferases"/>
    <property type="match status" value="1"/>
</dbReference>
<dbReference type="Gene3D" id="3.90.550.20">
    <property type="match status" value="1"/>
</dbReference>
<dbReference type="GO" id="GO:0000136">
    <property type="term" value="C:mannan polymerase complex"/>
    <property type="evidence" value="ECO:0007669"/>
    <property type="project" value="TreeGrafter"/>
</dbReference>
<dbReference type="InterPro" id="IPR029044">
    <property type="entry name" value="Nucleotide-diphossugar_trans"/>
</dbReference>
<accession>A0A6C0F9X1</accession>
<sequence>MYKMQTINYMWKFKPNENKMFPKEVIHNNLKYFKNFTIVTPEVLEKFLVNDDFPNLLELFNKIPHWVIKADLGRLLFIYFNGGLYSDVDCFINKKFNTHLDKHNILLFIEKRCESVNNLGPRECKNPENVLRVANYFFASKETKHPFLKEVIEECIRRLNHLLTVEKLKTFKQKDILWVCGPDVITTVYHASKHKYDDIFLYDRSHLTHKCYGSWR</sequence>
<dbReference type="Pfam" id="PF04488">
    <property type="entry name" value="Gly_transf_sug"/>
    <property type="match status" value="1"/>
</dbReference>
<dbReference type="InterPro" id="IPR007577">
    <property type="entry name" value="GlycoTrfase_DXD_sugar-bd_CS"/>
</dbReference>
<protein>
    <recommendedName>
        <fullName evidence="2">Glycosyltransferase</fullName>
    </recommendedName>
</protein>
<organism evidence="1">
    <name type="scientific">viral metagenome</name>
    <dbReference type="NCBI Taxonomy" id="1070528"/>
    <lineage>
        <taxon>unclassified sequences</taxon>
        <taxon>metagenomes</taxon>
        <taxon>organismal metagenomes</taxon>
    </lineage>
</organism>
<name>A0A6C0F9X1_9ZZZZ</name>
<dbReference type="PANTHER" id="PTHR31834">
    <property type="entry name" value="INITIATION-SPECIFIC ALPHA-1,6-MANNOSYLTRANSFERASE"/>
    <property type="match status" value="1"/>
</dbReference>